<dbReference type="CDD" id="cd18809">
    <property type="entry name" value="SF1_C_RecD"/>
    <property type="match status" value="1"/>
</dbReference>
<keyword evidence="3" id="KW-0238">DNA-binding</keyword>
<dbReference type="InterPro" id="IPR041451">
    <property type="entry name" value="RecD2_SH13"/>
</dbReference>
<dbReference type="InterPro" id="IPR027417">
    <property type="entry name" value="P-loop_NTPase"/>
</dbReference>
<dbReference type="Pfam" id="PF23139">
    <property type="entry name" value="OB_YrrC"/>
    <property type="match status" value="1"/>
</dbReference>
<feature type="domain" description="ATP-dependent RecD2 DNA helicase OB-fold" evidence="7">
    <location>
        <begin position="11"/>
        <end position="89"/>
    </location>
</feature>
<evidence type="ECO:0000313" key="8">
    <source>
        <dbReference type="EMBL" id="GDZ83818.1"/>
    </source>
</evidence>
<dbReference type="SUPFAM" id="SSF52540">
    <property type="entry name" value="P-loop containing nucleoside triphosphate hydrolases"/>
    <property type="match status" value="2"/>
</dbReference>
<dbReference type="AlphaFoldDB" id="A0A5A5U044"/>
<keyword evidence="3" id="KW-0413">Isomerase</keyword>
<protein>
    <recommendedName>
        <fullName evidence="3">ATP-dependent RecD2 DNA helicase</fullName>
        <ecNumber evidence="3">5.6.2.3</ecNumber>
    </recommendedName>
    <alternativeName>
        <fullName evidence="3">DNA 5'-3' helicase subunit RecD2</fullName>
    </alternativeName>
</protein>
<keyword evidence="2 3" id="KW-0067">ATP-binding</keyword>
<reference evidence="8 9" key="1">
    <citation type="submission" date="2019-04" db="EMBL/GenBank/DDBJ databases">
        <title>A pseudo-fructophilic Leuconostoc citreum strain F192-5 isolated from peel of satsuma mandarin: the first report for isolation and characterization of strain-dependent fructophilic-like characteristics.</title>
        <authorList>
            <person name="Maeno S."/>
            <person name="Tanizawa Y."/>
            <person name="Kajikawa A."/>
            <person name="Kanesaki Y."/>
            <person name="Kubota E."/>
            <person name="Arita M."/>
            <person name="Leon D."/>
            <person name="Endo A."/>
        </authorList>
    </citation>
    <scope>NUCLEOTIDE SEQUENCE [LARGE SCALE GENOMIC DNA]</scope>
    <source>
        <strain evidence="8 9">F192-5</strain>
    </source>
</reference>
<dbReference type="HAMAP" id="MF_01488">
    <property type="entry name" value="RecD2"/>
    <property type="match status" value="1"/>
</dbReference>
<dbReference type="Pfam" id="PF14490">
    <property type="entry name" value="HHH_RecD2"/>
    <property type="match status" value="1"/>
</dbReference>
<feature type="domain" description="ATP-dependent RecD2 DNA helicase-like helix-hairpin-helix" evidence="5">
    <location>
        <begin position="156"/>
        <end position="243"/>
    </location>
</feature>
<dbReference type="Pfam" id="PF13245">
    <property type="entry name" value="AAA_19"/>
    <property type="match status" value="1"/>
</dbReference>
<dbReference type="NCBIfam" id="TIGR01448">
    <property type="entry name" value="recD_rel"/>
    <property type="match status" value="1"/>
</dbReference>
<keyword evidence="3" id="KW-0378">Hydrolase</keyword>
<feature type="binding site" evidence="3">
    <location>
        <begin position="355"/>
        <end position="359"/>
    </location>
    <ligand>
        <name>ATP</name>
        <dbReference type="ChEBI" id="CHEBI:30616"/>
    </ligand>
</feature>
<dbReference type="Pfam" id="PF13538">
    <property type="entry name" value="UvrD_C_2"/>
    <property type="match status" value="1"/>
</dbReference>
<dbReference type="GO" id="GO:0005524">
    <property type="term" value="F:ATP binding"/>
    <property type="evidence" value="ECO:0007669"/>
    <property type="project" value="UniProtKB-UniRule"/>
</dbReference>
<keyword evidence="3 8" id="KW-0347">Helicase</keyword>
<evidence type="ECO:0000256" key="1">
    <source>
        <dbReference type="ARBA" id="ARBA00022741"/>
    </source>
</evidence>
<evidence type="ECO:0000256" key="2">
    <source>
        <dbReference type="ARBA" id="ARBA00022840"/>
    </source>
</evidence>
<evidence type="ECO:0000313" key="9">
    <source>
        <dbReference type="Proteomes" id="UP000323274"/>
    </source>
</evidence>
<sequence length="799" mass="88394">MVYQEEQQLDKVSGTLQHVIFASNDSYFKILSIQIDDATLNQWDEPEIIATGTFADVQEGSMYAFYGTIVRHPKYGKQLKVVRYEHEMPPDENGLIKYFASGQFSGIGQKTAEKIVEHLGLNAVDLILNDATVLDGLVKPATAQKLVRNLQLNLGLERLFQIGNQFGIGADITGRLYDQYGQEAQDILLHDPYRLVFEFDGISFKVADVVGQQLGIDRLDTKRLQAAVYAAIMNVSFQYGHTYVTREQLRQISYQLLRENRIDSAIDSAITMLIEQHVLTVDDDKIYATTLYVAENQVAQHLTRLVHAPAPIDLTAADVDSGFDTPSQLILDDTQIAAVKAGLNAQVFLLTGGPGTGKTTIVKSIVATWQKILQHHAKFADNAQDFLKLYAVKMASPTGRAAKRMTEVTGHDATTIHRLLGITDLGEPEFDNENPISGGLLIIDEASMLDIELTAKLLAAIPSGMKLIIVGDSDQLPSVGPGNVLADLVNSGILPHIELETIYRQGRGSSITALAQNIKSGRLPEDFLENKHDRSTFMVSPEQAETAIKQVVQAAIKKNYTQDDLQILTPIYKTSAGVLTLNTMAQALFNPEKATKKSLQFGHTYFRKGDKVLQLENDSERDVYNGDMGTIIAVQSKQDKGNEDHEDRLVVDFDGKELAYTKKDLSQLTLAYATTVHKAQGNEFKLVIMVLTSQFGLMLNRNLLYTGITRAKEALILVGDYQAFNRAAKTPVPQRATTLKQRLQASIVDNKTSEKTIIKQDEPEKTVLTYQLTAGIISAQTIDPMIGMNEVTPDDFMLN</sequence>
<proteinExistence type="inferred from homology"/>
<dbReference type="EMBL" id="BJJW01000006">
    <property type="protein sequence ID" value="GDZ83818.1"/>
    <property type="molecule type" value="Genomic_DNA"/>
</dbReference>
<dbReference type="PANTHER" id="PTHR43788:SF6">
    <property type="entry name" value="DNA HELICASE B"/>
    <property type="match status" value="1"/>
</dbReference>
<comment type="catalytic activity">
    <reaction evidence="3">
        <text>ATP + H2O = ADP + phosphate + H(+)</text>
        <dbReference type="Rhea" id="RHEA:13065"/>
        <dbReference type="ChEBI" id="CHEBI:15377"/>
        <dbReference type="ChEBI" id="CHEBI:15378"/>
        <dbReference type="ChEBI" id="CHEBI:30616"/>
        <dbReference type="ChEBI" id="CHEBI:43474"/>
        <dbReference type="ChEBI" id="CHEBI:456216"/>
        <dbReference type="EC" id="5.6.2.3"/>
    </reaction>
</comment>
<name>A0A5A5U044_LEUCI</name>
<dbReference type="InterPro" id="IPR050534">
    <property type="entry name" value="Coronavir_polyprotein_1ab"/>
</dbReference>
<evidence type="ECO:0000256" key="3">
    <source>
        <dbReference type="HAMAP-Rule" id="MF_01488"/>
    </source>
</evidence>
<dbReference type="InterPro" id="IPR006345">
    <property type="entry name" value="RecD2"/>
</dbReference>
<dbReference type="InterPro" id="IPR055446">
    <property type="entry name" value="RecD2_N_OB"/>
</dbReference>
<dbReference type="Pfam" id="PF18335">
    <property type="entry name" value="SH3_13"/>
    <property type="match status" value="1"/>
</dbReference>
<feature type="domain" description="UvrD-like helicase C-terminal" evidence="4">
    <location>
        <begin position="670"/>
        <end position="718"/>
    </location>
</feature>
<dbReference type="Gene3D" id="1.10.10.2220">
    <property type="match status" value="1"/>
</dbReference>
<keyword evidence="1 3" id="KW-0547">Nucleotide-binding</keyword>
<feature type="domain" description="ATP-dependent RecD2 DNA helicase SH3" evidence="6">
    <location>
        <begin position="581"/>
        <end position="653"/>
    </location>
</feature>
<gene>
    <name evidence="3 8" type="primary">recD2</name>
    <name evidence="8" type="ORF">LCIT_10600</name>
</gene>
<organism evidence="8 9">
    <name type="scientific">Leuconostoc citreum</name>
    <dbReference type="NCBI Taxonomy" id="33964"/>
    <lineage>
        <taxon>Bacteria</taxon>
        <taxon>Bacillati</taxon>
        <taxon>Bacillota</taxon>
        <taxon>Bacilli</taxon>
        <taxon>Lactobacillales</taxon>
        <taxon>Lactobacillaceae</taxon>
        <taxon>Leuconostoc</taxon>
    </lineage>
</organism>
<dbReference type="InterPro" id="IPR029493">
    <property type="entry name" value="RecD2-like_HHH"/>
</dbReference>
<dbReference type="GO" id="GO:0003677">
    <property type="term" value="F:DNA binding"/>
    <property type="evidence" value="ECO:0007669"/>
    <property type="project" value="UniProtKB-UniRule"/>
</dbReference>
<dbReference type="PANTHER" id="PTHR43788">
    <property type="entry name" value="DNA2/NAM7 HELICASE FAMILY MEMBER"/>
    <property type="match status" value="1"/>
</dbReference>
<evidence type="ECO:0000259" key="4">
    <source>
        <dbReference type="Pfam" id="PF13538"/>
    </source>
</evidence>
<dbReference type="Gene3D" id="3.40.50.300">
    <property type="entry name" value="P-loop containing nucleotide triphosphate hydrolases"/>
    <property type="match status" value="2"/>
</dbReference>
<dbReference type="GO" id="GO:0009338">
    <property type="term" value="C:exodeoxyribonuclease V complex"/>
    <property type="evidence" value="ECO:0007669"/>
    <property type="project" value="TreeGrafter"/>
</dbReference>
<dbReference type="Proteomes" id="UP000323274">
    <property type="component" value="Unassembled WGS sequence"/>
</dbReference>
<dbReference type="EC" id="5.6.2.3" evidence="3"/>
<dbReference type="CDD" id="cd17933">
    <property type="entry name" value="DEXSc_RecD-like"/>
    <property type="match status" value="1"/>
</dbReference>
<dbReference type="GO" id="GO:0017116">
    <property type="term" value="F:single-stranded DNA helicase activity"/>
    <property type="evidence" value="ECO:0007669"/>
    <property type="project" value="TreeGrafter"/>
</dbReference>
<dbReference type="OMA" id="SHPQYGR"/>
<evidence type="ECO:0000259" key="7">
    <source>
        <dbReference type="Pfam" id="PF23139"/>
    </source>
</evidence>
<accession>A0A5A5U044</accession>
<dbReference type="GO" id="GO:0006310">
    <property type="term" value="P:DNA recombination"/>
    <property type="evidence" value="ECO:0007669"/>
    <property type="project" value="InterPro"/>
</dbReference>
<dbReference type="GO" id="GO:0043139">
    <property type="term" value="F:5'-3' DNA helicase activity"/>
    <property type="evidence" value="ECO:0007669"/>
    <property type="project" value="UniProtKB-UniRule"/>
</dbReference>
<evidence type="ECO:0000259" key="5">
    <source>
        <dbReference type="Pfam" id="PF14490"/>
    </source>
</evidence>
<dbReference type="GO" id="GO:0016887">
    <property type="term" value="F:ATP hydrolysis activity"/>
    <property type="evidence" value="ECO:0007669"/>
    <property type="project" value="RHEA"/>
</dbReference>
<comment type="caution">
    <text evidence="8">The sequence shown here is derived from an EMBL/GenBank/DDBJ whole genome shotgun (WGS) entry which is preliminary data.</text>
</comment>
<comment type="function">
    <text evidence="3">DNA-dependent ATPase and ATP-dependent 5'-3' DNA helicase. Has no activity on blunt DNA or DNA with 3'-overhangs, requires at least 10 bases of 5'-ssDNA for helicase activity.</text>
</comment>
<dbReference type="RefSeq" id="WP_004907262.1">
    <property type="nucleotide sequence ID" value="NZ_BJJW01000006.1"/>
</dbReference>
<dbReference type="Gene3D" id="2.30.30.940">
    <property type="match status" value="1"/>
</dbReference>
<evidence type="ECO:0000259" key="6">
    <source>
        <dbReference type="Pfam" id="PF18335"/>
    </source>
</evidence>
<dbReference type="InterPro" id="IPR027785">
    <property type="entry name" value="UvrD-like_helicase_C"/>
</dbReference>
<comment type="similarity">
    <text evidence="3">Belongs to the RecD family. RecD2 subfamily.</text>
</comment>